<sequence length="45" mass="4912">MPGPDQHDSSPVDREPRSRLGRVGQFLALVTALAIDLTIRHLFGA</sequence>
<dbReference type="EMBL" id="BHZD01000001">
    <property type="protein sequence ID" value="GCD40364.1"/>
    <property type="molecule type" value="Genomic_DNA"/>
</dbReference>
<evidence type="ECO:0000313" key="1">
    <source>
        <dbReference type="EMBL" id="GCD40364.1"/>
    </source>
</evidence>
<accession>A0A401VTF6</accession>
<dbReference type="AlphaFoldDB" id="A0A401VTF6"/>
<reference evidence="1 2" key="1">
    <citation type="submission" date="2018-11" db="EMBL/GenBank/DDBJ databases">
        <title>Whole genome sequence of Streptomyces paromomycinus NBRC 15454(T).</title>
        <authorList>
            <person name="Komaki H."/>
            <person name="Tamura T."/>
        </authorList>
    </citation>
    <scope>NUCLEOTIDE SEQUENCE [LARGE SCALE GENOMIC DNA]</scope>
    <source>
        <strain evidence="1 2">NBRC 15454</strain>
    </source>
</reference>
<name>A0A401VTF6_STREY</name>
<comment type="caution">
    <text evidence="1">The sequence shown here is derived from an EMBL/GenBank/DDBJ whole genome shotgun (WGS) entry which is preliminary data.</text>
</comment>
<dbReference type="RefSeq" id="WP_170251442.1">
    <property type="nucleotide sequence ID" value="NZ_BHZD01000001.1"/>
</dbReference>
<evidence type="ECO:0000313" key="2">
    <source>
        <dbReference type="Proteomes" id="UP000286746"/>
    </source>
</evidence>
<dbReference type="Proteomes" id="UP000286746">
    <property type="component" value="Unassembled WGS sequence"/>
</dbReference>
<keyword evidence="2" id="KW-1185">Reference proteome</keyword>
<protein>
    <submittedName>
        <fullName evidence="1">Uncharacterized protein</fullName>
    </submittedName>
</protein>
<gene>
    <name evidence="1" type="ORF">GKJPGBOP_00013</name>
</gene>
<proteinExistence type="predicted"/>
<organism evidence="1 2">
    <name type="scientific">Streptomyces paromomycinus</name>
    <name type="common">Streptomyces rimosus subsp. paromomycinus</name>
    <dbReference type="NCBI Taxonomy" id="92743"/>
    <lineage>
        <taxon>Bacteria</taxon>
        <taxon>Bacillati</taxon>
        <taxon>Actinomycetota</taxon>
        <taxon>Actinomycetes</taxon>
        <taxon>Kitasatosporales</taxon>
        <taxon>Streptomycetaceae</taxon>
        <taxon>Streptomyces</taxon>
    </lineage>
</organism>